<dbReference type="KEGG" id="asun:KG104_03250"/>
<evidence type="ECO:0000256" key="3">
    <source>
        <dbReference type="ARBA" id="ARBA00023163"/>
    </source>
</evidence>
<dbReference type="InterPro" id="IPR046335">
    <property type="entry name" value="LacI/GalR-like_sensor"/>
</dbReference>
<dbReference type="CDD" id="cd01392">
    <property type="entry name" value="HTH_LacI"/>
    <property type="match status" value="1"/>
</dbReference>
<dbReference type="GO" id="GO:0003700">
    <property type="term" value="F:DNA-binding transcription factor activity"/>
    <property type="evidence" value="ECO:0007669"/>
    <property type="project" value="TreeGrafter"/>
</dbReference>
<dbReference type="PROSITE" id="PS00356">
    <property type="entry name" value="HTH_LACI_1"/>
    <property type="match status" value="1"/>
</dbReference>
<reference evidence="5" key="1">
    <citation type="submission" date="2021-06" db="EMBL/GenBank/DDBJ databases">
        <title>Novel species in genus Arthrobacter.</title>
        <authorList>
            <person name="Zhang G."/>
        </authorList>
    </citation>
    <scope>NUCLEOTIDE SEQUENCE</scope>
    <source>
        <strain evidence="5">Zg-ZUI122</strain>
    </source>
</reference>
<feature type="domain" description="HTH lacI-type" evidence="4">
    <location>
        <begin position="3"/>
        <end position="57"/>
    </location>
</feature>
<dbReference type="InterPro" id="IPR028082">
    <property type="entry name" value="Peripla_BP_I"/>
</dbReference>
<dbReference type="RefSeq" id="WP_207347241.1">
    <property type="nucleotide sequence ID" value="NZ_CP076456.1"/>
</dbReference>
<dbReference type="AlphaFoldDB" id="A0A975XL82"/>
<proteinExistence type="predicted"/>
<dbReference type="SUPFAM" id="SSF53822">
    <property type="entry name" value="Periplasmic binding protein-like I"/>
    <property type="match status" value="1"/>
</dbReference>
<keyword evidence="1" id="KW-0805">Transcription regulation</keyword>
<accession>A0A975XL82</accession>
<evidence type="ECO:0000313" key="5">
    <source>
        <dbReference type="EMBL" id="QWQ36830.1"/>
    </source>
</evidence>
<evidence type="ECO:0000256" key="2">
    <source>
        <dbReference type="ARBA" id="ARBA00023125"/>
    </source>
</evidence>
<dbReference type="SMART" id="SM00354">
    <property type="entry name" value="HTH_LACI"/>
    <property type="match status" value="1"/>
</dbReference>
<dbReference type="Gene3D" id="3.40.50.2300">
    <property type="match status" value="2"/>
</dbReference>
<dbReference type="GO" id="GO:0000976">
    <property type="term" value="F:transcription cis-regulatory region binding"/>
    <property type="evidence" value="ECO:0007669"/>
    <property type="project" value="TreeGrafter"/>
</dbReference>
<sequence>MNPTLHDVARAAGVSIKTVSNVLNDNPKVGPETRSRVSRIIDELGYRPNLSARGLRSGKTGVIGLAVPSIRENYFAELADSVIRAAATKGLRVLIEQTNGERKLELEALSGGRLRFVDGMLFSPAALGQDDAGALTVDEPLVLLGERIFGGPTDHVTMHNTSSARAAVEHLLGLGRSRIALVGAPEISEDAASSASLRERGYREALAAAGIAFDPDLVARGGSWGRDTGAEAIRGLCRRGVGFDAVFALNDSLALGALRQLAVEGLRVPEDVAVIGFDNIDEGRFSLPSLTTVDPGRDEIAKTAVQLLVERIGEKGEPLAPRSVKAGFRIVRRESTGFRDDNGGGGVGDGDS</sequence>
<dbReference type="Gene3D" id="1.10.260.40">
    <property type="entry name" value="lambda repressor-like DNA-binding domains"/>
    <property type="match status" value="1"/>
</dbReference>
<gene>
    <name evidence="5" type="ORF">KG104_03250</name>
</gene>
<dbReference type="SUPFAM" id="SSF47413">
    <property type="entry name" value="lambda repressor-like DNA-binding domains"/>
    <property type="match status" value="1"/>
</dbReference>
<dbReference type="PANTHER" id="PTHR30146">
    <property type="entry name" value="LACI-RELATED TRANSCRIPTIONAL REPRESSOR"/>
    <property type="match status" value="1"/>
</dbReference>
<dbReference type="EMBL" id="CP076456">
    <property type="protein sequence ID" value="QWQ36830.1"/>
    <property type="molecule type" value="Genomic_DNA"/>
</dbReference>
<evidence type="ECO:0000256" key="1">
    <source>
        <dbReference type="ARBA" id="ARBA00023015"/>
    </source>
</evidence>
<dbReference type="PANTHER" id="PTHR30146:SF109">
    <property type="entry name" value="HTH-TYPE TRANSCRIPTIONAL REGULATOR GALS"/>
    <property type="match status" value="1"/>
</dbReference>
<organism evidence="5 6">
    <name type="scientific">Arthrobacter sunyaminii</name>
    <dbReference type="NCBI Taxonomy" id="2816859"/>
    <lineage>
        <taxon>Bacteria</taxon>
        <taxon>Bacillati</taxon>
        <taxon>Actinomycetota</taxon>
        <taxon>Actinomycetes</taxon>
        <taxon>Micrococcales</taxon>
        <taxon>Micrococcaceae</taxon>
        <taxon>Arthrobacter</taxon>
    </lineage>
</organism>
<protein>
    <submittedName>
        <fullName evidence="5">LacI family transcriptional regulator</fullName>
    </submittedName>
</protein>
<keyword evidence="6" id="KW-1185">Reference proteome</keyword>
<name>A0A975XL82_9MICC</name>
<dbReference type="Pfam" id="PF00356">
    <property type="entry name" value="LacI"/>
    <property type="match status" value="1"/>
</dbReference>
<dbReference type="Pfam" id="PF13377">
    <property type="entry name" value="Peripla_BP_3"/>
    <property type="match status" value="1"/>
</dbReference>
<dbReference type="Proteomes" id="UP000680588">
    <property type="component" value="Chromosome"/>
</dbReference>
<keyword evidence="3" id="KW-0804">Transcription</keyword>
<evidence type="ECO:0000259" key="4">
    <source>
        <dbReference type="PROSITE" id="PS50932"/>
    </source>
</evidence>
<keyword evidence="2" id="KW-0238">DNA-binding</keyword>
<dbReference type="PRINTS" id="PR00036">
    <property type="entry name" value="HTHLACI"/>
</dbReference>
<dbReference type="InterPro" id="IPR010982">
    <property type="entry name" value="Lambda_DNA-bd_dom_sf"/>
</dbReference>
<dbReference type="PROSITE" id="PS50932">
    <property type="entry name" value="HTH_LACI_2"/>
    <property type="match status" value="1"/>
</dbReference>
<evidence type="ECO:0000313" key="6">
    <source>
        <dbReference type="Proteomes" id="UP000680588"/>
    </source>
</evidence>
<dbReference type="CDD" id="cd06267">
    <property type="entry name" value="PBP1_LacI_sugar_binding-like"/>
    <property type="match status" value="1"/>
</dbReference>
<dbReference type="InterPro" id="IPR000843">
    <property type="entry name" value="HTH_LacI"/>
</dbReference>